<protein>
    <recommendedName>
        <fullName evidence="1">TfuA-like core domain-containing protein</fullName>
    </recommendedName>
</protein>
<evidence type="ECO:0000313" key="2">
    <source>
        <dbReference type="EMBL" id="GGE12735.1"/>
    </source>
</evidence>
<gene>
    <name evidence="2" type="ORF">GCM10011390_34900</name>
</gene>
<dbReference type="Proteomes" id="UP000644699">
    <property type="component" value="Unassembled WGS sequence"/>
</dbReference>
<name>A0A916ZT78_9HYPH</name>
<evidence type="ECO:0000259" key="1">
    <source>
        <dbReference type="Pfam" id="PF07812"/>
    </source>
</evidence>
<reference evidence="2" key="1">
    <citation type="journal article" date="2014" name="Int. J. Syst. Evol. Microbiol.">
        <title>Complete genome sequence of Corynebacterium casei LMG S-19264T (=DSM 44701T), isolated from a smear-ripened cheese.</title>
        <authorList>
            <consortium name="US DOE Joint Genome Institute (JGI-PGF)"/>
            <person name="Walter F."/>
            <person name="Albersmeier A."/>
            <person name="Kalinowski J."/>
            <person name="Ruckert C."/>
        </authorList>
    </citation>
    <scope>NUCLEOTIDE SEQUENCE</scope>
    <source>
        <strain evidence="2">CGMCC 1.15367</strain>
    </source>
</reference>
<dbReference type="RefSeq" id="WP_188910728.1">
    <property type="nucleotide sequence ID" value="NZ_BMIQ01000005.1"/>
</dbReference>
<keyword evidence="3" id="KW-1185">Reference proteome</keyword>
<accession>A0A916ZT78</accession>
<dbReference type="AlphaFoldDB" id="A0A916ZT78"/>
<dbReference type="EMBL" id="BMIQ01000005">
    <property type="protein sequence ID" value="GGE12735.1"/>
    <property type="molecule type" value="Genomic_DNA"/>
</dbReference>
<evidence type="ECO:0000313" key="3">
    <source>
        <dbReference type="Proteomes" id="UP000644699"/>
    </source>
</evidence>
<feature type="domain" description="TfuA-like core" evidence="1">
    <location>
        <begin position="50"/>
        <end position="169"/>
    </location>
</feature>
<organism evidence="2 3">
    <name type="scientific">Aureimonas endophytica</name>
    <dbReference type="NCBI Taxonomy" id="2027858"/>
    <lineage>
        <taxon>Bacteria</taxon>
        <taxon>Pseudomonadati</taxon>
        <taxon>Pseudomonadota</taxon>
        <taxon>Alphaproteobacteria</taxon>
        <taxon>Hyphomicrobiales</taxon>
        <taxon>Aurantimonadaceae</taxon>
        <taxon>Aureimonas</taxon>
    </lineage>
</organism>
<proteinExistence type="predicted"/>
<reference evidence="2" key="2">
    <citation type="submission" date="2020-09" db="EMBL/GenBank/DDBJ databases">
        <authorList>
            <person name="Sun Q."/>
            <person name="Zhou Y."/>
        </authorList>
    </citation>
    <scope>NUCLEOTIDE SEQUENCE</scope>
    <source>
        <strain evidence="2">CGMCC 1.15367</strain>
    </source>
</reference>
<dbReference type="Pfam" id="PF07812">
    <property type="entry name" value="TfuA"/>
    <property type="match status" value="1"/>
</dbReference>
<sequence>MKVLFVGPSLHGQRAELRRCHPDLDLRGPAARGDIVAAVEDGATAIGLVDGCFGDVPAVWHKEILYALAGRVAVGGGASMGALRAAECGSFGMVGLGTLFQDYASGRLMDDEAVAVAHGPAELDFMPLSVPWVNFEATVLNAKATGRLARREAELLILAGRHLHFSERTFRAATALCSGLADARKAVIRQELAAGLVDRKRQDAWQVIDWLATISAPGRAPSWQLARTSHFLALQEDRPSPP</sequence>
<dbReference type="InterPro" id="IPR012924">
    <property type="entry name" value="TfuA_core"/>
</dbReference>
<comment type="caution">
    <text evidence="2">The sequence shown here is derived from an EMBL/GenBank/DDBJ whole genome shotgun (WGS) entry which is preliminary data.</text>
</comment>